<comment type="function">
    <text evidence="1">SASP are bound to spore DNA. They are double-stranded DNA-binding proteins that cause DNA to change to an a-like conformation. They protect the DNA backbone from chemical and enzymatic cleavage and are thus involved in dormant spore's high resistance to UV light.</text>
</comment>
<dbReference type="InterPro" id="IPR001448">
    <property type="entry name" value="SASP_alpha/beta-type"/>
</dbReference>
<name>A0A401UHU8_9CLOT</name>
<evidence type="ECO:0000313" key="4">
    <source>
        <dbReference type="Proteomes" id="UP000287872"/>
    </source>
</evidence>
<evidence type="ECO:0000313" key="3">
    <source>
        <dbReference type="EMBL" id="GCD09052.1"/>
    </source>
</evidence>
<dbReference type="GeneID" id="77242416"/>
<dbReference type="EMBL" id="BHYK01000003">
    <property type="protein sequence ID" value="GCD09052.1"/>
    <property type="molecule type" value="Genomic_DNA"/>
</dbReference>
<accession>A0A401UHU8</accession>
<reference evidence="3 4" key="1">
    <citation type="submission" date="2018-11" db="EMBL/GenBank/DDBJ databases">
        <title>Genome sequencing and assembly of Clostridium tagluense strain A121.</title>
        <authorList>
            <person name="Murakami T."/>
            <person name="Segawa T."/>
            <person name="Shcherbakova V.A."/>
            <person name="Mori H."/>
            <person name="Yoshimura Y."/>
        </authorList>
    </citation>
    <scope>NUCLEOTIDE SEQUENCE [LARGE SCALE GENOMIC DNA]</scope>
    <source>
        <strain evidence="3 4">A121</strain>
    </source>
</reference>
<dbReference type="GO" id="GO:0030435">
    <property type="term" value="P:sporulation resulting in formation of a cellular spore"/>
    <property type="evidence" value="ECO:0007669"/>
    <property type="project" value="UniProtKB-KW"/>
</dbReference>
<dbReference type="Gene3D" id="6.10.10.80">
    <property type="entry name" value="Small, acid-soluble spore protein, alpha/beta type-like"/>
    <property type="match status" value="1"/>
</dbReference>
<dbReference type="PANTHER" id="PTHR36107">
    <property type="entry name" value="SMALL, ACID-SOLUBLE SPORE PROTEIN A"/>
    <property type="match status" value="1"/>
</dbReference>
<dbReference type="GO" id="GO:0006265">
    <property type="term" value="P:DNA topological change"/>
    <property type="evidence" value="ECO:0007669"/>
    <property type="project" value="InterPro"/>
</dbReference>
<protein>
    <submittedName>
        <fullName evidence="3">Small acid-soluble spore protein</fullName>
    </submittedName>
</protein>
<organism evidence="3 4">
    <name type="scientific">Clostridium tagluense</name>
    <dbReference type="NCBI Taxonomy" id="360422"/>
    <lineage>
        <taxon>Bacteria</taxon>
        <taxon>Bacillati</taxon>
        <taxon>Bacillota</taxon>
        <taxon>Clostridia</taxon>
        <taxon>Eubacteriales</taxon>
        <taxon>Clostridiaceae</taxon>
        <taxon>Clostridium</taxon>
    </lineage>
</organism>
<dbReference type="OrthoDB" id="1683773at2"/>
<dbReference type="InterPro" id="IPR038300">
    <property type="entry name" value="SASP_sf_alpha/beta"/>
</dbReference>
<gene>
    <name evidence="3" type="primary">sspA_3</name>
    <name evidence="3" type="ORF">Ctaglu_06750</name>
</gene>
<dbReference type="PANTHER" id="PTHR36107:SF1">
    <property type="entry name" value="SMALL, ACID-SOLUBLE SPORE PROTEIN A"/>
    <property type="match status" value="1"/>
</dbReference>
<dbReference type="AlphaFoldDB" id="A0A401UHU8"/>
<dbReference type="Pfam" id="PF00269">
    <property type="entry name" value="SASP"/>
    <property type="match status" value="1"/>
</dbReference>
<dbReference type="Proteomes" id="UP000287872">
    <property type="component" value="Unassembled WGS sequence"/>
</dbReference>
<dbReference type="GO" id="GO:0003690">
    <property type="term" value="F:double-stranded DNA binding"/>
    <property type="evidence" value="ECO:0007669"/>
    <property type="project" value="InterPro"/>
</dbReference>
<proteinExistence type="predicted"/>
<sequence>MSNRKLVPQAKAGLNKFKMETAKELGVNFTDYNGDLTSRECGSVGGEMVKKMVQQYEENL</sequence>
<dbReference type="RefSeq" id="WP_124998100.1">
    <property type="nucleotide sequence ID" value="NZ_BHYK01000003.1"/>
</dbReference>
<comment type="caution">
    <text evidence="3">The sequence shown here is derived from an EMBL/GenBank/DDBJ whole genome shotgun (WGS) entry which is preliminary data.</text>
</comment>
<evidence type="ECO:0000256" key="1">
    <source>
        <dbReference type="ARBA" id="ARBA00003863"/>
    </source>
</evidence>
<evidence type="ECO:0000256" key="2">
    <source>
        <dbReference type="ARBA" id="ARBA00022969"/>
    </source>
</evidence>
<keyword evidence="4" id="KW-1185">Reference proteome</keyword>
<keyword evidence="2" id="KW-0749">Sporulation</keyword>
<dbReference type="InterPro" id="IPR050847">
    <property type="entry name" value="SASP_DNA-binding"/>
</dbReference>